<dbReference type="InterPro" id="IPR036736">
    <property type="entry name" value="ACP-like_sf"/>
</dbReference>
<comment type="caution">
    <text evidence="6">The sequence shown here is derived from an EMBL/GenBank/DDBJ whole genome shotgun (WGS) entry which is preliminary data.</text>
</comment>
<dbReference type="GO" id="GO:0044550">
    <property type="term" value="P:secondary metabolite biosynthetic process"/>
    <property type="evidence" value="ECO:0007669"/>
    <property type="project" value="TreeGrafter"/>
</dbReference>
<dbReference type="GO" id="GO:0005737">
    <property type="term" value="C:cytoplasm"/>
    <property type="evidence" value="ECO:0007669"/>
    <property type="project" value="TreeGrafter"/>
</dbReference>
<dbReference type="EMBL" id="MU251635">
    <property type="protein sequence ID" value="KAG9230922.1"/>
    <property type="molecule type" value="Genomic_DNA"/>
</dbReference>
<dbReference type="PANTHER" id="PTHR45527:SF11">
    <property type="entry name" value="NONRIBOSOMAL PEPTIDE SYNTHETASE 5"/>
    <property type="match status" value="1"/>
</dbReference>
<dbReference type="Gene3D" id="3.30.559.10">
    <property type="entry name" value="Chloramphenicol acetyltransferase-like domain"/>
    <property type="match status" value="2"/>
</dbReference>
<feature type="domain" description="Carrier" evidence="5">
    <location>
        <begin position="1018"/>
        <end position="1096"/>
    </location>
</feature>
<dbReference type="GO" id="GO:0016874">
    <property type="term" value="F:ligase activity"/>
    <property type="evidence" value="ECO:0007669"/>
    <property type="project" value="UniProtKB-KW"/>
</dbReference>
<dbReference type="SUPFAM" id="SSF47336">
    <property type="entry name" value="ACP-like"/>
    <property type="match status" value="2"/>
</dbReference>
<dbReference type="PROSITE" id="PS50075">
    <property type="entry name" value="CARRIER"/>
    <property type="match status" value="2"/>
</dbReference>
<dbReference type="GO" id="GO:0031177">
    <property type="term" value="F:phosphopantetheine binding"/>
    <property type="evidence" value="ECO:0007669"/>
    <property type="project" value="InterPro"/>
</dbReference>
<evidence type="ECO:0000256" key="2">
    <source>
        <dbReference type="ARBA" id="ARBA00022553"/>
    </source>
</evidence>
<keyword evidence="2" id="KW-0597">Phosphoprotein</keyword>
<dbReference type="SUPFAM" id="SSF56801">
    <property type="entry name" value="Acetyl-CoA synthetase-like"/>
    <property type="match status" value="1"/>
</dbReference>
<dbReference type="Gene3D" id="3.30.300.30">
    <property type="match status" value="1"/>
</dbReference>
<dbReference type="SMART" id="SM00823">
    <property type="entry name" value="PKS_PP"/>
    <property type="match status" value="2"/>
</dbReference>
<dbReference type="Pfam" id="PF00668">
    <property type="entry name" value="Condensation"/>
    <property type="match status" value="2"/>
</dbReference>
<accession>A0A9P8C2E2</accession>
<keyword evidence="7" id="KW-1185">Reference proteome</keyword>
<dbReference type="Proteomes" id="UP000824998">
    <property type="component" value="Unassembled WGS sequence"/>
</dbReference>
<dbReference type="InterPro" id="IPR001242">
    <property type="entry name" value="Condensation_dom"/>
</dbReference>
<evidence type="ECO:0000256" key="4">
    <source>
        <dbReference type="ARBA" id="ARBA00029454"/>
    </source>
</evidence>
<dbReference type="InterPro" id="IPR023213">
    <property type="entry name" value="CAT-like_dom_sf"/>
</dbReference>
<keyword evidence="3" id="KW-0436">Ligase</keyword>
<dbReference type="InterPro" id="IPR045851">
    <property type="entry name" value="AMP-bd_C_sf"/>
</dbReference>
<evidence type="ECO:0000313" key="6">
    <source>
        <dbReference type="EMBL" id="KAG9230922.1"/>
    </source>
</evidence>
<protein>
    <submittedName>
        <fullName evidence="6">BcNRPS1, nonribosomal peptide synthetase</fullName>
    </submittedName>
</protein>
<gene>
    <name evidence="6" type="ORF">BJ875DRAFT_430746</name>
</gene>
<dbReference type="InterPro" id="IPR000873">
    <property type="entry name" value="AMP-dep_synth/lig_dom"/>
</dbReference>
<dbReference type="InterPro" id="IPR020806">
    <property type="entry name" value="PKS_PP-bd"/>
</dbReference>
<evidence type="ECO:0000259" key="5">
    <source>
        <dbReference type="PROSITE" id="PS50075"/>
    </source>
</evidence>
<dbReference type="CDD" id="cd19537">
    <property type="entry name" value="C_NRPS-like"/>
    <property type="match status" value="1"/>
</dbReference>
<evidence type="ECO:0000256" key="3">
    <source>
        <dbReference type="ARBA" id="ARBA00022598"/>
    </source>
</evidence>
<feature type="domain" description="Carrier" evidence="5">
    <location>
        <begin position="1"/>
        <end position="72"/>
    </location>
</feature>
<dbReference type="InterPro" id="IPR042099">
    <property type="entry name" value="ANL_N_sf"/>
</dbReference>
<comment type="similarity">
    <text evidence="4">Belongs to the NRP synthetase family.</text>
</comment>
<dbReference type="PANTHER" id="PTHR45527">
    <property type="entry name" value="NONRIBOSOMAL PEPTIDE SYNTHETASE"/>
    <property type="match status" value="1"/>
</dbReference>
<dbReference type="Pfam" id="PF00501">
    <property type="entry name" value="AMP-binding"/>
    <property type="match status" value="1"/>
</dbReference>
<dbReference type="Gene3D" id="3.30.559.30">
    <property type="entry name" value="Nonribosomal peptide synthetase, condensation domain"/>
    <property type="match status" value="2"/>
</dbReference>
<keyword evidence="1" id="KW-0596">Phosphopantetheine</keyword>
<sequence length="1543" mass="172418">MLSLLRNEVAVILETSSSSLSLESSFIELGGNSFSAIALRNSCKTHGIDLSVKSILTAPNILSLVEEAKPLHDLVPFAHQGYEGEREGYLDSNYKQNAPITQMQLALIQGGERYPGSNIIHYCEIHPLHKLPALKSAWKKVVESESIFRTLFKLEEEGGTFMEHDKPDFNWTDIFVDNQTSFQRERDCMQKTSKIETSFKAIILQSPVAGISKCAIVWMVHHALVDGYSCSLLLNNLSRALRGFSIQPSLSFLNLAQSLHQFRNTWRETGEAFWDHQTKTYGMNNGRVPLQTYLPEQRGVANSSLDFTISLNLDDIRIFAQREGVTLATVYYCAWAMVLSKYIGSGVVCMGVVFSGRGLPLEGIMETVGTMVNTLPLHVSLHPGPSSSEYVKSVFKSLVDLSTVQWTVPQDGYTMNFTSALVVQEKPQLFYDNEHLYLEPPTTRVITDIPISICVEHDGRILFSYSKTYNKNDIEQMAKMFLNALSLLIQPHGTVESCLENLISREERKELLILGNCLSATTTLSSVDEDLVDLFHKTALQCPDTVALQRGGNSVTYSQLNHWSDLVASYLEVFIKPGSTVCVHADRSINWIIAIYGVLKIGAVYCPLDSTLPALLRKSYFETARGVLFLTTETNQDDQLIGGDMPRISISEILQDARGSPLARSRERSLKARRDPNAIAYLCFTSGSGGRPKGVMCTHQSLVAFQKDIEVRLWAKPGVKIGQVMSPAFDGSIHEIFSSLSYGATLVLGYSSDPFRHLEAIESVILTPSAAAVLEPEEYPRLQNVYFVGEVVTQRLNDHWAKSKRLYNMYGPTEATCGATIKRLQPGIPVTIGVPNPSTRVYILDGQRRILPRGAIGEIFLAGIQISRGYIGNSKETEERFLPDCILPELNEKMYRTGDQGCWNHLGEIEYVGRTDRQIKLRGFRLDLNDLEKRLLRAVPLAVAVAARTVGDRLLAVFQSDFLHHTTIRKRVSTELPSWAMPQQIVVVPKIPTTTAGKIDYQALDKVELIREELASGPALSPEEKRVAAAWRKALGAPTDFHIDAESNFLELGGTSVQVLLLAHQLTAEFGKHIPLEMLFGMRNLAHLTKDICVLDASPVQVSETLQKALGPHELSPIEYEWWSKYQTTQETSCFNVSFAFKLGKDVDHPKLRNAWNTTLSRHMIFRSRYLRDGSKKAIKEYAKTPPRVQRVSRMRVFEEADRPFQIQKENPIRVLLSSSTLLVTASHIICDLTTAKLVLGEVARSYQGEALDPDSNPYSSTTCWHLDPRRDDLSFWSQYLRNLPVAALSIGRYHLPRSSFRGSSRVFELPASVFEDMVRFTASSKASLHQLLLAAVSVALTYDLDKIDLILGAPHINRNSLQDLNTIGLFLEPLPVRIRYPTYQGDASVGQEASQENVSGLDSLVLEVQRCSQSALSHKVPWQKLMEHLNILPDYPNHPLFDIMVTFHEANSILNPHIPGLSSLRTWTSGSKFKLMVEMQVNDDGSCSMRVEHDTGCFRDSDVEIFKDLLFLALGCLSKGKGCREVKTQLQALAGGDRIYSG</sequence>
<dbReference type="OrthoDB" id="416786at2759"/>
<dbReference type="Gene3D" id="1.10.1200.10">
    <property type="entry name" value="ACP-like"/>
    <property type="match status" value="2"/>
</dbReference>
<reference evidence="6" key="1">
    <citation type="journal article" date="2021" name="IMA Fungus">
        <title>Genomic characterization of three marine fungi, including Emericellopsis atlantica sp. nov. with signatures of a generalist lifestyle and marine biomass degradation.</title>
        <authorList>
            <person name="Hagestad O.C."/>
            <person name="Hou L."/>
            <person name="Andersen J.H."/>
            <person name="Hansen E.H."/>
            <person name="Altermark B."/>
            <person name="Li C."/>
            <person name="Kuhnert E."/>
            <person name="Cox R.J."/>
            <person name="Crous P.W."/>
            <person name="Spatafora J.W."/>
            <person name="Lail K."/>
            <person name="Amirebrahimi M."/>
            <person name="Lipzen A."/>
            <person name="Pangilinan J."/>
            <person name="Andreopoulos W."/>
            <person name="Hayes R.D."/>
            <person name="Ng V."/>
            <person name="Grigoriev I.V."/>
            <person name="Jackson S.A."/>
            <person name="Sutton T.D.S."/>
            <person name="Dobson A.D.W."/>
            <person name="Rama T."/>
        </authorList>
    </citation>
    <scope>NUCLEOTIDE SEQUENCE</scope>
    <source>
        <strain evidence="6">TRa018bII</strain>
    </source>
</reference>
<evidence type="ECO:0000313" key="7">
    <source>
        <dbReference type="Proteomes" id="UP000824998"/>
    </source>
</evidence>
<dbReference type="Pfam" id="PF00550">
    <property type="entry name" value="PP-binding"/>
    <property type="match status" value="2"/>
</dbReference>
<evidence type="ECO:0000256" key="1">
    <source>
        <dbReference type="ARBA" id="ARBA00022450"/>
    </source>
</evidence>
<dbReference type="InterPro" id="IPR009081">
    <property type="entry name" value="PP-bd_ACP"/>
</dbReference>
<dbReference type="GO" id="GO:0043041">
    <property type="term" value="P:amino acid activation for nonribosomal peptide biosynthetic process"/>
    <property type="evidence" value="ECO:0007669"/>
    <property type="project" value="TreeGrafter"/>
</dbReference>
<dbReference type="Gene3D" id="3.40.50.12780">
    <property type="entry name" value="N-terminal domain of ligase-like"/>
    <property type="match status" value="1"/>
</dbReference>
<organism evidence="6 7">
    <name type="scientific">Amylocarpus encephaloides</name>
    <dbReference type="NCBI Taxonomy" id="45428"/>
    <lineage>
        <taxon>Eukaryota</taxon>
        <taxon>Fungi</taxon>
        <taxon>Dikarya</taxon>
        <taxon>Ascomycota</taxon>
        <taxon>Pezizomycotina</taxon>
        <taxon>Leotiomycetes</taxon>
        <taxon>Helotiales</taxon>
        <taxon>Helotiales incertae sedis</taxon>
        <taxon>Amylocarpus</taxon>
    </lineage>
</organism>
<dbReference type="SUPFAM" id="SSF52777">
    <property type="entry name" value="CoA-dependent acyltransferases"/>
    <property type="match status" value="4"/>
</dbReference>
<proteinExistence type="inferred from homology"/>
<name>A0A9P8C2E2_9HELO</name>